<dbReference type="OrthoDB" id="883176at2"/>
<comment type="caution">
    <text evidence="1">The sequence shown here is derived from an EMBL/GenBank/DDBJ whole genome shotgun (WGS) entry which is preliminary data.</text>
</comment>
<organism evidence="1 2">
    <name type="scientific">Hymenobacter chitinivorans DSM 11115</name>
    <dbReference type="NCBI Taxonomy" id="1121954"/>
    <lineage>
        <taxon>Bacteria</taxon>
        <taxon>Pseudomonadati</taxon>
        <taxon>Bacteroidota</taxon>
        <taxon>Cytophagia</taxon>
        <taxon>Cytophagales</taxon>
        <taxon>Hymenobacteraceae</taxon>
        <taxon>Hymenobacter</taxon>
    </lineage>
</organism>
<protein>
    <recommendedName>
        <fullName evidence="3">SpoIIAA-like protein</fullName>
    </recommendedName>
</protein>
<evidence type="ECO:0000313" key="1">
    <source>
        <dbReference type="EMBL" id="PJJ58836.1"/>
    </source>
</evidence>
<dbReference type="EMBL" id="PGFA01000001">
    <property type="protein sequence ID" value="PJJ58836.1"/>
    <property type="molecule type" value="Genomic_DNA"/>
</dbReference>
<evidence type="ECO:0008006" key="3">
    <source>
        <dbReference type="Google" id="ProtNLM"/>
    </source>
</evidence>
<name>A0A2M9BLK3_9BACT</name>
<evidence type="ECO:0000313" key="2">
    <source>
        <dbReference type="Proteomes" id="UP000228535"/>
    </source>
</evidence>
<sequence length="145" mass="16240">MHLLSPSPLVDLSYRSDLHILVMRWLATTHEAEVKRIYRAVEAVTEQQCRFWLIDARRRPSFLPGVTQWLFEEFAPAVAAKFGGPLHFSYLVSPEHLAGAQEFLQTQVLPGGPGLPYRLHYATDEGSATEWLLQAQAAPATASPQ</sequence>
<dbReference type="Proteomes" id="UP000228535">
    <property type="component" value="Unassembled WGS sequence"/>
</dbReference>
<gene>
    <name evidence="1" type="ORF">CLV45_0247</name>
</gene>
<dbReference type="RefSeq" id="WP_157807217.1">
    <property type="nucleotide sequence ID" value="NZ_PGFA01000001.1"/>
</dbReference>
<keyword evidence="2" id="KW-1185">Reference proteome</keyword>
<accession>A0A2M9BLK3</accession>
<dbReference type="AlphaFoldDB" id="A0A2M9BLK3"/>
<reference evidence="1 2" key="1">
    <citation type="submission" date="2017-11" db="EMBL/GenBank/DDBJ databases">
        <title>Genomic Encyclopedia of Archaeal and Bacterial Type Strains, Phase II (KMG-II): From Individual Species to Whole Genera.</title>
        <authorList>
            <person name="Goeker M."/>
        </authorList>
    </citation>
    <scope>NUCLEOTIDE SEQUENCE [LARGE SCALE GENOMIC DNA]</scope>
    <source>
        <strain evidence="1 2">DSM 11115</strain>
    </source>
</reference>
<proteinExistence type="predicted"/>